<sequence>MIKEIIQVISTEQKVGKGDKPYLEVVYTDKDGKERKKNIFDSALWNLFSNGFWVELSLEKEGNWWNVKSAVGVEKAIAEKEQAEKPKEIAPQELGMWWKELGNRIGDSSLERDYPKAHVKIKVQYYKKLSEVTGVSFKEE</sequence>
<reference evidence="1" key="1">
    <citation type="journal article" date="2015" name="Nature">
        <title>Complex archaea that bridge the gap between prokaryotes and eukaryotes.</title>
        <authorList>
            <person name="Spang A."/>
            <person name="Saw J.H."/>
            <person name="Jorgensen S.L."/>
            <person name="Zaremba-Niedzwiedzka K."/>
            <person name="Martijn J."/>
            <person name="Lind A.E."/>
            <person name="van Eijk R."/>
            <person name="Schleper C."/>
            <person name="Guy L."/>
            <person name="Ettema T.J."/>
        </authorList>
    </citation>
    <scope>NUCLEOTIDE SEQUENCE</scope>
</reference>
<comment type="caution">
    <text evidence="1">The sequence shown here is derived from an EMBL/GenBank/DDBJ whole genome shotgun (WGS) entry which is preliminary data.</text>
</comment>
<accession>A0A0F9VFZ1</accession>
<dbReference type="AlphaFoldDB" id="A0A0F9VFZ1"/>
<protein>
    <submittedName>
        <fullName evidence="1">Uncharacterized protein</fullName>
    </submittedName>
</protein>
<evidence type="ECO:0000313" key="1">
    <source>
        <dbReference type="EMBL" id="KKN64723.1"/>
    </source>
</evidence>
<gene>
    <name evidence="1" type="ORF">LCGC14_0488550</name>
</gene>
<organism evidence="1">
    <name type="scientific">marine sediment metagenome</name>
    <dbReference type="NCBI Taxonomy" id="412755"/>
    <lineage>
        <taxon>unclassified sequences</taxon>
        <taxon>metagenomes</taxon>
        <taxon>ecological metagenomes</taxon>
    </lineage>
</organism>
<name>A0A0F9VFZ1_9ZZZZ</name>
<proteinExistence type="predicted"/>
<dbReference type="EMBL" id="LAZR01000545">
    <property type="protein sequence ID" value="KKN64723.1"/>
    <property type="molecule type" value="Genomic_DNA"/>
</dbReference>